<keyword evidence="1" id="KW-0325">Glycoprotein</keyword>
<reference evidence="4 5" key="1">
    <citation type="journal article" date="2024" name="bioRxiv">
        <title>A reference genome for Trichogramma kaykai: A tiny desert-dwelling parasitoid wasp with competing sex-ratio distorters.</title>
        <authorList>
            <person name="Culotta J."/>
            <person name="Lindsey A.R."/>
        </authorList>
    </citation>
    <scope>NUCLEOTIDE SEQUENCE [LARGE SCALE GENOMIC DNA]</scope>
    <source>
        <strain evidence="4 5">KSX58</strain>
    </source>
</reference>
<dbReference type="InterPro" id="IPR029058">
    <property type="entry name" value="AB_hydrolase_fold"/>
</dbReference>
<dbReference type="Pfam" id="PF00135">
    <property type="entry name" value="COesterase"/>
    <property type="match status" value="1"/>
</dbReference>
<keyword evidence="2" id="KW-0732">Signal</keyword>
<accession>A0ABD2VUT4</accession>
<dbReference type="InterPro" id="IPR002018">
    <property type="entry name" value="CarbesteraseB"/>
</dbReference>
<gene>
    <name evidence="4" type="ORF">TKK_019794</name>
</gene>
<dbReference type="Gene3D" id="3.40.50.1820">
    <property type="entry name" value="alpha/beta hydrolase"/>
    <property type="match status" value="1"/>
</dbReference>
<name>A0ABD2VUT4_9HYME</name>
<dbReference type="Proteomes" id="UP001627154">
    <property type="component" value="Unassembled WGS sequence"/>
</dbReference>
<proteinExistence type="predicted"/>
<evidence type="ECO:0000313" key="4">
    <source>
        <dbReference type="EMBL" id="KAL3384485.1"/>
    </source>
</evidence>
<comment type="caution">
    <text evidence="4">The sequence shown here is derived from an EMBL/GenBank/DDBJ whole genome shotgun (WGS) entry which is preliminary data.</text>
</comment>
<dbReference type="SUPFAM" id="SSF53474">
    <property type="entry name" value="alpha/beta-Hydrolases"/>
    <property type="match status" value="1"/>
</dbReference>
<dbReference type="PANTHER" id="PTHR11559">
    <property type="entry name" value="CARBOXYLESTERASE"/>
    <property type="match status" value="1"/>
</dbReference>
<feature type="chain" id="PRO_5044825164" description="Carboxylesterase type B domain-containing protein" evidence="2">
    <location>
        <begin position="22"/>
        <end position="544"/>
    </location>
</feature>
<evidence type="ECO:0000259" key="3">
    <source>
        <dbReference type="Pfam" id="PF00135"/>
    </source>
</evidence>
<feature type="signal peptide" evidence="2">
    <location>
        <begin position="1"/>
        <end position="21"/>
    </location>
</feature>
<dbReference type="InterPro" id="IPR050309">
    <property type="entry name" value="Type-B_Carboxylest/Lipase"/>
</dbReference>
<organism evidence="4 5">
    <name type="scientific">Trichogramma kaykai</name>
    <dbReference type="NCBI Taxonomy" id="54128"/>
    <lineage>
        <taxon>Eukaryota</taxon>
        <taxon>Metazoa</taxon>
        <taxon>Ecdysozoa</taxon>
        <taxon>Arthropoda</taxon>
        <taxon>Hexapoda</taxon>
        <taxon>Insecta</taxon>
        <taxon>Pterygota</taxon>
        <taxon>Neoptera</taxon>
        <taxon>Endopterygota</taxon>
        <taxon>Hymenoptera</taxon>
        <taxon>Apocrita</taxon>
        <taxon>Proctotrupomorpha</taxon>
        <taxon>Chalcidoidea</taxon>
        <taxon>Trichogrammatidae</taxon>
        <taxon>Trichogramma</taxon>
    </lineage>
</organism>
<sequence length="544" mass="61339">MNCGQSLVLLLIMHQIGVLIACKNNVVETQMGKVRGVPEMSIEGREFCSFLGIPYVKAPIGDLRFKDPQPMEPWTETREAMFFGPMCPQILSSSRMVVGNEDCLYLNIYTKSADSAAQQPVMIWIHGGDFARGSGDSDIYGPDYFMRKDVVLVTINYRLGVLGFLSLDDEVISGNFGLKDQVMALKWVKENIANFGGDPNKITIFGQDAGASSVHYLTISPMSKGLFDKAIIQSGSVYSPWARTMSNANISQMVYQQFGMGSSDHKEILDFLRKVYYSDLIHVAQEVSNFEGSLFLPSMDAKAENPFLAEDILEAADKGSDVPILLGYNNQEGLKSSQNQYGMSYPGFFNNIERSLPRDSLDYIKLRHSMTTEDVIRFYFDEQMNNRYNLGDIWGDISYVEGVQEIARQRVLKGQNPTYLYRYDFNRDFPFAQSSGKFSGIGAAHGDELSNLFRAYGREKISMQTIMPGTLSYRLMEQMIEMWYNFAKDGNPTTSMSDSIKSFWHPVKDANSLQYLSLDTDVHMDATTSLQQRYATYKLSSTQP</sequence>
<evidence type="ECO:0000256" key="2">
    <source>
        <dbReference type="SAM" id="SignalP"/>
    </source>
</evidence>
<dbReference type="EMBL" id="JBJJXI010000172">
    <property type="protein sequence ID" value="KAL3384485.1"/>
    <property type="molecule type" value="Genomic_DNA"/>
</dbReference>
<evidence type="ECO:0000313" key="5">
    <source>
        <dbReference type="Proteomes" id="UP001627154"/>
    </source>
</evidence>
<evidence type="ECO:0000256" key="1">
    <source>
        <dbReference type="ARBA" id="ARBA00023180"/>
    </source>
</evidence>
<feature type="domain" description="Carboxylesterase type B" evidence="3">
    <location>
        <begin position="24"/>
        <end position="527"/>
    </location>
</feature>
<dbReference type="AlphaFoldDB" id="A0ABD2VUT4"/>
<keyword evidence="5" id="KW-1185">Reference proteome</keyword>
<protein>
    <recommendedName>
        <fullName evidence="3">Carboxylesterase type B domain-containing protein</fullName>
    </recommendedName>
</protein>